<accession>A0ABR5SHN5</accession>
<keyword evidence="1" id="KW-0732">Signal</keyword>
<organism evidence="3 4">
    <name type="scientific">Candidatus Magnetominusculus xianensis</name>
    <dbReference type="NCBI Taxonomy" id="1748249"/>
    <lineage>
        <taxon>Bacteria</taxon>
        <taxon>Pseudomonadati</taxon>
        <taxon>Nitrospirota</taxon>
        <taxon>Nitrospiria</taxon>
        <taxon>Nitrospirales</taxon>
        <taxon>Nitrospiraceae</taxon>
        <taxon>Candidatus Magnetominusculus</taxon>
    </lineage>
</organism>
<evidence type="ECO:0000313" key="3">
    <source>
        <dbReference type="EMBL" id="KWT91688.1"/>
    </source>
</evidence>
<gene>
    <name evidence="3" type="ORF">ASN18_0806</name>
</gene>
<dbReference type="EMBL" id="LNQR01000030">
    <property type="protein sequence ID" value="KWT91688.1"/>
    <property type="molecule type" value="Genomic_DNA"/>
</dbReference>
<dbReference type="Proteomes" id="UP000060487">
    <property type="component" value="Unassembled WGS sequence"/>
</dbReference>
<dbReference type="InterPro" id="IPR001763">
    <property type="entry name" value="Rhodanese-like_dom"/>
</dbReference>
<dbReference type="Pfam" id="PF00581">
    <property type="entry name" value="Rhodanese"/>
    <property type="match status" value="1"/>
</dbReference>
<reference evidence="3 4" key="1">
    <citation type="submission" date="2015-11" db="EMBL/GenBank/DDBJ databases">
        <authorList>
            <person name="Lin W."/>
        </authorList>
    </citation>
    <scope>NUCLEOTIDE SEQUENCE [LARGE SCALE GENOMIC DNA]</scope>
    <source>
        <strain evidence="3 4">HCH-1</strain>
    </source>
</reference>
<dbReference type="SUPFAM" id="SSF52821">
    <property type="entry name" value="Rhodanese/Cell cycle control phosphatase"/>
    <property type="match status" value="1"/>
</dbReference>
<dbReference type="InterPro" id="IPR036873">
    <property type="entry name" value="Rhodanese-like_dom_sf"/>
</dbReference>
<feature type="domain" description="Rhodanese" evidence="2">
    <location>
        <begin position="41"/>
        <end position="92"/>
    </location>
</feature>
<dbReference type="Gene3D" id="3.40.250.10">
    <property type="entry name" value="Rhodanese-like domain"/>
    <property type="match status" value="1"/>
</dbReference>
<evidence type="ECO:0000259" key="2">
    <source>
        <dbReference type="PROSITE" id="PS50206"/>
    </source>
</evidence>
<evidence type="ECO:0000256" key="1">
    <source>
        <dbReference type="SAM" id="SignalP"/>
    </source>
</evidence>
<name>A0ABR5SHN5_9BACT</name>
<feature type="signal peptide" evidence="1">
    <location>
        <begin position="1"/>
        <end position="25"/>
    </location>
</feature>
<sequence>METCMKRSLVVIILCIAMIQGTLNASDVPRITIDELKAKLGSPELVVIDVRSMGSYDGSKMKIKGSVRENPLQIGQWSQKYPKDKEIVLYCT</sequence>
<dbReference type="PROSITE" id="PS50206">
    <property type="entry name" value="RHODANESE_3"/>
    <property type="match status" value="1"/>
</dbReference>
<proteinExistence type="predicted"/>
<feature type="chain" id="PRO_5045478331" description="Rhodanese domain-containing protein" evidence="1">
    <location>
        <begin position="26"/>
        <end position="92"/>
    </location>
</feature>
<keyword evidence="4" id="KW-1185">Reference proteome</keyword>
<comment type="caution">
    <text evidence="3">The sequence shown here is derived from an EMBL/GenBank/DDBJ whole genome shotgun (WGS) entry which is preliminary data.</text>
</comment>
<protein>
    <recommendedName>
        <fullName evidence="2">Rhodanese domain-containing protein</fullName>
    </recommendedName>
</protein>
<evidence type="ECO:0000313" key="4">
    <source>
        <dbReference type="Proteomes" id="UP000060487"/>
    </source>
</evidence>